<name>A0A1Q9C1P0_SYMMI</name>
<comment type="caution">
    <text evidence="4">The sequence shown here is derived from an EMBL/GenBank/DDBJ whole genome shotgun (WGS) entry which is preliminary data.</text>
</comment>
<evidence type="ECO:0000313" key="5">
    <source>
        <dbReference type="Proteomes" id="UP000186817"/>
    </source>
</evidence>
<feature type="domain" description="Nucleotide-diphospho-sugar transferase" evidence="3">
    <location>
        <begin position="595"/>
        <end position="720"/>
    </location>
</feature>
<gene>
    <name evidence="4" type="ORF">AK812_SmicGene43175</name>
</gene>
<dbReference type="Pfam" id="PF03407">
    <property type="entry name" value="Nucleotid_trans"/>
    <property type="match status" value="1"/>
</dbReference>
<feature type="transmembrane region" description="Helical" evidence="2">
    <location>
        <begin position="194"/>
        <end position="214"/>
    </location>
</feature>
<keyword evidence="2" id="KW-0812">Transmembrane</keyword>
<keyword evidence="2" id="KW-1133">Transmembrane helix</keyword>
<dbReference type="SUPFAM" id="SSF53448">
    <property type="entry name" value="Nucleotide-diphospho-sugar transferases"/>
    <property type="match status" value="1"/>
</dbReference>
<keyword evidence="2" id="KW-0472">Membrane</keyword>
<dbReference type="PANTHER" id="PTHR34679">
    <property type="match status" value="1"/>
</dbReference>
<organism evidence="4 5">
    <name type="scientific">Symbiodinium microadriaticum</name>
    <name type="common">Dinoflagellate</name>
    <name type="synonym">Zooxanthella microadriatica</name>
    <dbReference type="NCBI Taxonomy" id="2951"/>
    <lineage>
        <taxon>Eukaryota</taxon>
        <taxon>Sar</taxon>
        <taxon>Alveolata</taxon>
        <taxon>Dinophyceae</taxon>
        <taxon>Suessiales</taxon>
        <taxon>Symbiodiniaceae</taxon>
        <taxon>Symbiodinium</taxon>
    </lineage>
</organism>
<reference evidence="4 5" key="1">
    <citation type="submission" date="2016-02" db="EMBL/GenBank/DDBJ databases">
        <title>Genome analysis of coral dinoflagellate symbionts highlights evolutionary adaptations to a symbiotic lifestyle.</title>
        <authorList>
            <person name="Aranda M."/>
            <person name="Li Y."/>
            <person name="Liew Y.J."/>
            <person name="Baumgarten S."/>
            <person name="Simakov O."/>
            <person name="Wilson M."/>
            <person name="Piel J."/>
            <person name="Ashoor H."/>
            <person name="Bougouffa S."/>
            <person name="Bajic V.B."/>
            <person name="Ryu T."/>
            <person name="Ravasi T."/>
            <person name="Bayer T."/>
            <person name="Micklem G."/>
            <person name="Kim H."/>
            <person name="Bhak J."/>
            <person name="Lajeunesse T.C."/>
            <person name="Voolstra C.R."/>
        </authorList>
    </citation>
    <scope>NUCLEOTIDE SEQUENCE [LARGE SCALE GENOMIC DNA]</scope>
    <source>
        <strain evidence="4 5">CCMP2467</strain>
    </source>
</reference>
<sequence length="1105" mass="122346">MASFNARGRTRLVGYGLCFAVALLIHSLSFVPAPGSTTAPPAPRGSHQVAGLAAASLMTMPTEAWAKGGQWGPLEGKLSSLVHPVIMASLFFATLYAGFLGWQWRQTRELGVELSGLRKQLPKEETEEESSAVKALKAQISKLDTERKEMVKAGYKDQHYTVSSILLGGGVFFTCYGVFNTWFRAEKLFPGPHLFAGAAIVVLWALAAALVPYMEKGNDGARNAHIALNGVNVLLFAWQLPTGFEIAQKVNVVAHPCARARWRTEGSLLQEMRAVPCGILLLVCGCGGLEFSLILDQDAPGHKQNEAAVHALQKGDAEKALQTLHKALKRHTNAALQNSVGVALMYLAKSRQTFSKDKLQQAALHAFNQTVLLAGGSLGGKGGKGRKMQAAKGSDLEVALANQALASRYLEASRLNRLGIQLDLQNRWEEAAVVLREAQKAAPGYDPLITSNLGTVIYKNATHSSSGWAEAAPLYEHARELVERAHQDLPGNPAVMKSLKEVQRLQASLDAWRKNAGLQELPVPKELLEAAAVRGTLVCTWSGGGSKFSKMALNLRASIRLNAPHWERAFVVLSLDPETLAFFQSQGIASWLYETLDIYMTRWRLLAGLLAEGFDVLLMDTDVVFLGDPFQHFFFDADLEVMTDHLFPERDLWDEKWRDEEHINTGFMFARSSKPSLQLVRGFIDAHHSPWDSEGPSLGGGFDLFDQRIFGRFVRKQIQAGRCYSLLENLTYGTRLLASSPNPSVRIHSPEVIAHGASFFWLRSHRVRGLQVPPVAHANFGRNKLYFMRDRRVWFVENLTERFSEPLHKDEYFPAAVLPPELFRGESNPFMGGASSHPRFFRYSQTGAATSSCSARGVEFGLACQFLELTAALEVAVALGRRLILPNAFNCTWSPMWKPYGMVKTFHHENEDCTFDFFADAEGFIKRFGHLLVEASFARTDSYAHLSKSASPVLELLASQDESLSLAELRHRLDERVGDVLEVTCDVLELRDRFRANFGTSLGRALFPCQWIEFEAWFYARRPDQPAAVGSRHCGVRGLDCCAVYHGWAEKLEYFTGVAWDLPCDCGVGAALGCFSRSGGECAREDQKDAADIGFAEMFHRLEEL</sequence>
<protein>
    <recommendedName>
        <fullName evidence="3">Nucleotide-diphospho-sugar transferase domain-containing protein</fullName>
    </recommendedName>
</protein>
<dbReference type="EMBL" id="LSRX01001905">
    <property type="protein sequence ID" value="OLP76836.1"/>
    <property type="molecule type" value="Genomic_DNA"/>
</dbReference>
<dbReference type="SUPFAM" id="SSF48452">
    <property type="entry name" value="TPR-like"/>
    <property type="match status" value="1"/>
</dbReference>
<proteinExistence type="inferred from homology"/>
<dbReference type="PANTHER" id="PTHR34679:SF2">
    <property type="entry name" value="OS02G0122500 PROTEIN"/>
    <property type="match status" value="1"/>
</dbReference>
<evidence type="ECO:0000256" key="2">
    <source>
        <dbReference type="SAM" id="Phobius"/>
    </source>
</evidence>
<feature type="transmembrane region" description="Helical" evidence="2">
    <location>
        <begin position="226"/>
        <end position="244"/>
    </location>
</feature>
<comment type="similarity">
    <text evidence="1">Belongs to the glycosyltransferase 77 family.</text>
</comment>
<keyword evidence="5" id="KW-1185">Reference proteome</keyword>
<dbReference type="InterPro" id="IPR025067">
    <property type="entry name" value="DUF4079"/>
</dbReference>
<dbReference type="InterPro" id="IPR011990">
    <property type="entry name" value="TPR-like_helical_dom_sf"/>
</dbReference>
<dbReference type="Proteomes" id="UP000186817">
    <property type="component" value="Unassembled WGS sequence"/>
</dbReference>
<evidence type="ECO:0000313" key="4">
    <source>
        <dbReference type="EMBL" id="OLP76836.1"/>
    </source>
</evidence>
<feature type="transmembrane region" description="Helical" evidence="2">
    <location>
        <begin position="160"/>
        <end position="182"/>
    </location>
</feature>
<dbReference type="AlphaFoldDB" id="A0A1Q9C1P0"/>
<evidence type="ECO:0000256" key="1">
    <source>
        <dbReference type="ARBA" id="ARBA00007033"/>
    </source>
</evidence>
<feature type="transmembrane region" description="Helical" evidence="2">
    <location>
        <begin position="12"/>
        <end position="31"/>
    </location>
</feature>
<evidence type="ECO:0000259" key="3">
    <source>
        <dbReference type="Pfam" id="PF03407"/>
    </source>
</evidence>
<dbReference type="InterPro" id="IPR029044">
    <property type="entry name" value="Nucleotide-diphossugar_trans"/>
</dbReference>
<dbReference type="OrthoDB" id="427721at2759"/>
<feature type="transmembrane region" description="Helical" evidence="2">
    <location>
        <begin position="81"/>
        <end position="102"/>
    </location>
</feature>
<dbReference type="Pfam" id="PF13301">
    <property type="entry name" value="DUF4079"/>
    <property type="match status" value="1"/>
</dbReference>
<accession>A0A1Q9C1P0</accession>
<dbReference type="Gene3D" id="1.25.40.10">
    <property type="entry name" value="Tetratricopeptide repeat domain"/>
    <property type="match status" value="1"/>
</dbReference>
<dbReference type="InterPro" id="IPR005069">
    <property type="entry name" value="Nucl-diP-sugar_transferase"/>
</dbReference>